<dbReference type="PROSITE" id="PS50977">
    <property type="entry name" value="HTH_TETR_2"/>
    <property type="match status" value="1"/>
</dbReference>
<gene>
    <name evidence="7" type="ORF">GCM10009560_70720</name>
</gene>
<dbReference type="Pfam" id="PF13977">
    <property type="entry name" value="TetR_C_6"/>
    <property type="match status" value="1"/>
</dbReference>
<dbReference type="PANTHER" id="PTHR30055:SF219">
    <property type="entry name" value="TRANSCRIPTIONAL REGULATORY PROTEIN"/>
    <property type="match status" value="1"/>
</dbReference>
<dbReference type="InterPro" id="IPR039538">
    <property type="entry name" value="BetI_C"/>
</dbReference>
<dbReference type="InterPro" id="IPR050109">
    <property type="entry name" value="HTH-type_TetR-like_transc_reg"/>
</dbReference>
<dbReference type="InterPro" id="IPR036271">
    <property type="entry name" value="Tet_transcr_reg_TetR-rel_C_sf"/>
</dbReference>
<dbReference type="SUPFAM" id="SSF46689">
    <property type="entry name" value="Homeodomain-like"/>
    <property type="match status" value="1"/>
</dbReference>
<name>A0ABP4BIV7_9ACTN</name>
<feature type="DNA-binding region" description="H-T-H motif" evidence="5">
    <location>
        <begin position="48"/>
        <end position="67"/>
    </location>
</feature>
<dbReference type="PRINTS" id="PR00455">
    <property type="entry name" value="HTHTETR"/>
</dbReference>
<evidence type="ECO:0000256" key="5">
    <source>
        <dbReference type="PROSITE-ProRule" id="PRU00335"/>
    </source>
</evidence>
<keyword evidence="8" id="KW-1185">Reference proteome</keyword>
<reference evidence="8" key="1">
    <citation type="journal article" date="2019" name="Int. J. Syst. Evol. Microbiol.">
        <title>The Global Catalogue of Microorganisms (GCM) 10K type strain sequencing project: providing services to taxonomists for standard genome sequencing and annotation.</title>
        <authorList>
            <consortium name="The Broad Institute Genomics Platform"/>
            <consortium name="The Broad Institute Genome Sequencing Center for Infectious Disease"/>
            <person name="Wu L."/>
            <person name="Ma J."/>
        </authorList>
    </citation>
    <scope>NUCLEOTIDE SEQUENCE [LARGE SCALE GENOMIC DNA]</scope>
    <source>
        <strain evidence="8">JCM 11136</strain>
    </source>
</reference>
<comment type="caution">
    <text evidence="7">The sequence shown here is derived from an EMBL/GenBank/DDBJ whole genome shotgun (WGS) entry which is preliminary data.</text>
</comment>
<evidence type="ECO:0000256" key="4">
    <source>
        <dbReference type="ARBA" id="ARBA00023163"/>
    </source>
</evidence>
<dbReference type="Pfam" id="PF00440">
    <property type="entry name" value="TetR_N"/>
    <property type="match status" value="1"/>
</dbReference>
<keyword evidence="2" id="KW-0805">Transcription regulation</keyword>
<dbReference type="EMBL" id="BAAAHQ010000048">
    <property type="protein sequence ID" value="GAA0950832.1"/>
    <property type="molecule type" value="Genomic_DNA"/>
</dbReference>
<keyword evidence="4" id="KW-0804">Transcription</keyword>
<evidence type="ECO:0000256" key="2">
    <source>
        <dbReference type="ARBA" id="ARBA00023015"/>
    </source>
</evidence>
<dbReference type="PANTHER" id="PTHR30055">
    <property type="entry name" value="HTH-TYPE TRANSCRIPTIONAL REGULATOR RUTR"/>
    <property type="match status" value="1"/>
</dbReference>
<dbReference type="Proteomes" id="UP001501578">
    <property type="component" value="Unassembled WGS sequence"/>
</dbReference>
<dbReference type="SUPFAM" id="SSF48498">
    <property type="entry name" value="Tetracyclin repressor-like, C-terminal domain"/>
    <property type="match status" value="1"/>
</dbReference>
<dbReference type="InterPro" id="IPR009057">
    <property type="entry name" value="Homeodomain-like_sf"/>
</dbReference>
<evidence type="ECO:0000259" key="6">
    <source>
        <dbReference type="PROSITE" id="PS50977"/>
    </source>
</evidence>
<evidence type="ECO:0000256" key="3">
    <source>
        <dbReference type="ARBA" id="ARBA00023125"/>
    </source>
</evidence>
<evidence type="ECO:0000313" key="8">
    <source>
        <dbReference type="Proteomes" id="UP001501578"/>
    </source>
</evidence>
<keyword evidence="1" id="KW-0678">Repressor</keyword>
<organism evidence="7 8">
    <name type="scientific">Nonomuraea longicatena</name>
    <dbReference type="NCBI Taxonomy" id="83682"/>
    <lineage>
        <taxon>Bacteria</taxon>
        <taxon>Bacillati</taxon>
        <taxon>Actinomycetota</taxon>
        <taxon>Actinomycetes</taxon>
        <taxon>Streptosporangiales</taxon>
        <taxon>Streptosporangiaceae</taxon>
        <taxon>Nonomuraea</taxon>
    </lineage>
</organism>
<sequence length="218" mass="22813">MGLIVRPYKSVFKTYVRKNARLTPMGQRDDLLAGAKTCLIEKGYSRTTARDIAAASGAHLASIGYHFGSKDNLMNTAVLEVTGEWGDHILEAATRAAQAATPGDRLRLMLEELLAALPRDRSLLVASVQAYAQAQFAEQVRAPLAEAVEEGRAGLAAAYLGVAPADVDAATARGLGALLYSVIVGLVVQSLVAPPPLPTASELGEAIALLASPAAQPR</sequence>
<keyword evidence="3 5" id="KW-0238">DNA-binding</keyword>
<feature type="domain" description="HTH tetR-type" evidence="6">
    <location>
        <begin position="25"/>
        <end position="85"/>
    </location>
</feature>
<dbReference type="InterPro" id="IPR001647">
    <property type="entry name" value="HTH_TetR"/>
</dbReference>
<accession>A0ABP4BIV7</accession>
<evidence type="ECO:0000256" key="1">
    <source>
        <dbReference type="ARBA" id="ARBA00022491"/>
    </source>
</evidence>
<evidence type="ECO:0000313" key="7">
    <source>
        <dbReference type="EMBL" id="GAA0950832.1"/>
    </source>
</evidence>
<dbReference type="Gene3D" id="1.10.357.10">
    <property type="entry name" value="Tetracycline Repressor, domain 2"/>
    <property type="match status" value="1"/>
</dbReference>
<protein>
    <submittedName>
        <fullName evidence="7">TetR/AcrR family transcriptional regulator</fullName>
    </submittedName>
</protein>
<proteinExistence type="predicted"/>